<protein>
    <submittedName>
        <fullName evidence="1">Uncharacterized protein</fullName>
    </submittedName>
</protein>
<organism evidence="1 2">
    <name type="scientific">Streptococcus pyogenes</name>
    <dbReference type="NCBI Taxonomy" id="1314"/>
    <lineage>
        <taxon>Bacteria</taxon>
        <taxon>Bacillati</taxon>
        <taxon>Bacillota</taxon>
        <taxon>Bacilli</taxon>
        <taxon>Lactobacillales</taxon>
        <taxon>Streptococcaceae</taxon>
        <taxon>Streptococcus</taxon>
    </lineage>
</organism>
<dbReference type="AlphaFoldDB" id="A0A5S4TSV1"/>
<proteinExistence type="predicted"/>
<sequence length="63" mass="7789">MTKVKYSLFFLIYLVLIYLTSIYFPAIYKVLMYLHFLCLFIFSIMFLYNLIVILKYIFTHKKK</sequence>
<evidence type="ECO:0000313" key="2">
    <source>
        <dbReference type="Proteomes" id="UP000324058"/>
    </source>
</evidence>
<dbReference type="EMBL" id="SJLL01000007">
    <property type="protein sequence ID" value="TYK99225.1"/>
    <property type="molecule type" value="Genomic_DNA"/>
</dbReference>
<comment type="caution">
    <text evidence="1">The sequence shown here is derived from an EMBL/GenBank/DDBJ whole genome shotgun (WGS) entry which is preliminary data.</text>
</comment>
<evidence type="ECO:0000313" key="1">
    <source>
        <dbReference type="EMBL" id="TYK99225.1"/>
    </source>
</evidence>
<reference evidence="1 2" key="1">
    <citation type="submission" date="2019-02" db="EMBL/GenBank/DDBJ databases">
        <title>Novel genomic isolates of S. pyogenes and S. dysgalactiae subsp. equisimilis associated to necrotising fasciitis (NSTI).</title>
        <authorList>
            <person name="Barrantes I."/>
        </authorList>
    </citation>
    <scope>NUCLEOTIDE SEQUENCE [LARGE SCALE GENOMIC DNA]</scope>
    <source>
        <strain evidence="1 2">SPY2028</strain>
    </source>
</reference>
<name>A0A5S4TSV1_STRPY</name>
<gene>
    <name evidence="1" type="ORF">E0F66_07580</name>
</gene>
<dbReference type="Proteomes" id="UP000324058">
    <property type="component" value="Unassembled WGS sequence"/>
</dbReference>
<accession>A0A5S4TSV1</accession>